<keyword evidence="3" id="KW-1185">Reference proteome</keyword>
<keyword evidence="1" id="KW-0812">Transmembrane</keyword>
<protein>
    <recommendedName>
        <fullName evidence="4">RDD family protein</fullName>
    </recommendedName>
</protein>
<proteinExistence type="predicted"/>
<evidence type="ECO:0000313" key="2">
    <source>
        <dbReference type="EMBL" id="RIX35287.1"/>
    </source>
</evidence>
<dbReference type="AlphaFoldDB" id="A0A418Q7K9"/>
<dbReference type="EMBL" id="QXJK01000004">
    <property type="protein sequence ID" value="RIX35287.1"/>
    <property type="molecule type" value="Genomic_DNA"/>
</dbReference>
<reference evidence="2 3" key="1">
    <citation type="submission" date="2018-09" db="EMBL/GenBank/DDBJ databases">
        <title>Optimization and identification of Corynebacterium falsenii FN1-14 from fish paste.</title>
        <authorList>
            <person name="Daroonpunt R."/>
            <person name="Tanasupawat S."/>
        </authorList>
    </citation>
    <scope>NUCLEOTIDE SEQUENCE [LARGE SCALE GENOMIC DNA]</scope>
    <source>
        <strain evidence="2 3">FN1-14</strain>
    </source>
</reference>
<accession>A0A418Q7K9</accession>
<feature type="transmembrane region" description="Helical" evidence="1">
    <location>
        <begin position="97"/>
        <end position="124"/>
    </location>
</feature>
<organism evidence="2 3">
    <name type="scientific">Corynebacterium falsenii</name>
    <dbReference type="NCBI Taxonomy" id="108486"/>
    <lineage>
        <taxon>Bacteria</taxon>
        <taxon>Bacillati</taxon>
        <taxon>Actinomycetota</taxon>
        <taxon>Actinomycetes</taxon>
        <taxon>Mycobacteriales</taxon>
        <taxon>Corynebacteriaceae</taxon>
        <taxon>Corynebacterium</taxon>
    </lineage>
</organism>
<evidence type="ECO:0008006" key="4">
    <source>
        <dbReference type="Google" id="ProtNLM"/>
    </source>
</evidence>
<dbReference type="STRING" id="1451189.CFAL_04510"/>
<dbReference type="RefSeq" id="WP_025402520.1">
    <property type="nucleotide sequence ID" value="NZ_CBCRUA010000003.1"/>
</dbReference>
<keyword evidence="1" id="KW-1133">Transmembrane helix</keyword>
<name>A0A418Q7K9_9CORY</name>
<feature type="transmembrane region" description="Helical" evidence="1">
    <location>
        <begin position="6"/>
        <end position="27"/>
    </location>
</feature>
<sequence>MTVPAPFLTRVVCFFIDLWVLQIIVSLCEFGVSKADSGFTLATNVKEAIVFALLLAIRLYGESTGKNISSKRFFATTVKIDGQGGRRVANVVKRNSWIFLAIALPLINPGLAGTSMFVVLLLWLTSTRDPMKRTLTDLWASAEVVTRDSPAERPSRRKGKVE</sequence>
<dbReference type="Proteomes" id="UP000285278">
    <property type="component" value="Unassembled WGS sequence"/>
</dbReference>
<comment type="caution">
    <text evidence="2">The sequence shown here is derived from an EMBL/GenBank/DDBJ whole genome shotgun (WGS) entry which is preliminary data.</text>
</comment>
<evidence type="ECO:0000256" key="1">
    <source>
        <dbReference type="SAM" id="Phobius"/>
    </source>
</evidence>
<gene>
    <name evidence="2" type="ORF">D3M95_05350</name>
</gene>
<evidence type="ECO:0000313" key="3">
    <source>
        <dbReference type="Proteomes" id="UP000285278"/>
    </source>
</evidence>
<keyword evidence="1" id="KW-0472">Membrane</keyword>